<name>A0AAD2ADU4_9LAMI</name>
<feature type="compositionally biased region" description="Basic residues" evidence="1">
    <location>
        <begin position="1"/>
        <end position="10"/>
    </location>
</feature>
<organism evidence="2 3">
    <name type="scientific">Fraxinus pennsylvanica</name>
    <dbReference type="NCBI Taxonomy" id="56036"/>
    <lineage>
        <taxon>Eukaryota</taxon>
        <taxon>Viridiplantae</taxon>
        <taxon>Streptophyta</taxon>
        <taxon>Embryophyta</taxon>
        <taxon>Tracheophyta</taxon>
        <taxon>Spermatophyta</taxon>
        <taxon>Magnoliopsida</taxon>
        <taxon>eudicotyledons</taxon>
        <taxon>Gunneridae</taxon>
        <taxon>Pentapetalae</taxon>
        <taxon>asterids</taxon>
        <taxon>lamiids</taxon>
        <taxon>Lamiales</taxon>
        <taxon>Oleaceae</taxon>
        <taxon>Oleeae</taxon>
        <taxon>Fraxinus</taxon>
    </lineage>
</organism>
<dbReference type="Proteomes" id="UP000834106">
    <property type="component" value="Chromosome 19"/>
</dbReference>
<keyword evidence="3" id="KW-1185">Reference proteome</keyword>
<proteinExistence type="predicted"/>
<feature type="compositionally biased region" description="Low complexity" evidence="1">
    <location>
        <begin position="37"/>
        <end position="48"/>
    </location>
</feature>
<feature type="region of interest" description="Disordered" evidence="1">
    <location>
        <begin position="1"/>
        <end position="62"/>
    </location>
</feature>
<evidence type="ECO:0000313" key="3">
    <source>
        <dbReference type="Proteomes" id="UP000834106"/>
    </source>
</evidence>
<gene>
    <name evidence="2" type="ORF">FPE_LOCUS30707</name>
</gene>
<protein>
    <submittedName>
        <fullName evidence="2">Uncharacterized protein</fullName>
    </submittedName>
</protein>
<reference evidence="2" key="1">
    <citation type="submission" date="2023-05" db="EMBL/GenBank/DDBJ databases">
        <authorList>
            <person name="Huff M."/>
        </authorList>
    </citation>
    <scope>NUCLEOTIDE SEQUENCE</scope>
</reference>
<sequence length="192" mass="22182">MFTNNKRRREVRMGGGELDINLQTPKRKSQRLLELQATPSATNSASSNVFLDSENGEDQKSDYEEEEFAAEDEVKNKPGRVPQYPCIPSEEEMSFKQCWESDIRQELILLRMHMMFMSIKDELRGTHIFRLQSTQQSGKSNASYAVDNDLALKIYIKPRATPKVVTAFTERRKFDKIFIYSKQAQMPSEACI</sequence>
<accession>A0AAD2ADU4</accession>
<dbReference type="AlphaFoldDB" id="A0AAD2ADU4"/>
<dbReference type="EMBL" id="OU503054">
    <property type="protein sequence ID" value="CAI9783277.1"/>
    <property type="molecule type" value="Genomic_DNA"/>
</dbReference>
<evidence type="ECO:0000313" key="2">
    <source>
        <dbReference type="EMBL" id="CAI9783277.1"/>
    </source>
</evidence>
<evidence type="ECO:0000256" key="1">
    <source>
        <dbReference type="SAM" id="MobiDB-lite"/>
    </source>
</evidence>